<evidence type="ECO:0000256" key="2">
    <source>
        <dbReference type="ARBA" id="ARBA00022448"/>
    </source>
</evidence>
<organism evidence="9 10">
    <name type="scientific">Exophiala bonariae</name>
    <dbReference type="NCBI Taxonomy" id="1690606"/>
    <lineage>
        <taxon>Eukaryota</taxon>
        <taxon>Fungi</taxon>
        <taxon>Dikarya</taxon>
        <taxon>Ascomycota</taxon>
        <taxon>Pezizomycotina</taxon>
        <taxon>Eurotiomycetes</taxon>
        <taxon>Chaetothyriomycetidae</taxon>
        <taxon>Chaetothyriales</taxon>
        <taxon>Herpotrichiellaceae</taxon>
        <taxon>Exophiala</taxon>
    </lineage>
</organism>
<dbReference type="InterPro" id="IPR020846">
    <property type="entry name" value="MFS_dom"/>
</dbReference>
<dbReference type="Proteomes" id="UP001358417">
    <property type="component" value="Unassembled WGS sequence"/>
</dbReference>
<feature type="transmembrane region" description="Helical" evidence="7">
    <location>
        <begin position="250"/>
        <end position="271"/>
    </location>
</feature>
<dbReference type="GO" id="GO:0098717">
    <property type="term" value="P:pantothenate import across plasma membrane"/>
    <property type="evidence" value="ECO:0007669"/>
    <property type="project" value="TreeGrafter"/>
</dbReference>
<reference evidence="9 10" key="1">
    <citation type="submission" date="2023-08" db="EMBL/GenBank/DDBJ databases">
        <title>Black Yeasts Isolated from many extreme environments.</title>
        <authorList>
            <person name="Coleine C."/>
            <person name="Stajich J.E."/>
            <person name="Selbmann L."/>
        </authorList>
    </citation>
    <scope>NUCLEOTIDE SEQUENCE [LARGE SCALE GENOMIC DNA]</scope>
    <source>
        <strain evidence="9 10">CCFEE 5792</strain>
    </source>
</reference>
<evidence type="ECO:0000256" key="7">
    <source>
        <dbReference type="SAM" id="Phobius"/>
    </source>
</evidence>
<dbReference type="InterPro" id="IPR011701">
    <property type="entry name" value="MFS"/>
</dbReference>
<evidence type="ECO:0000313" key="10">
    <source>
        <dbReference type="Proteomes" id="UP001358417"/>
    </source>
</evidence>
<gene>
    <name evidence="9" type="ORF">LTR84_005736</name>
</gene>
<feature type="domain" description="Major facilitator superfamily (MFS) profile" evidence="8">
    <location>
        <begin position="20"/>
        <end position="458"/>
    </location>
</feature>
<evidence type="ECO:0000259" key="8">
    <source>
        <dbReference type="PROSITE" id="PS50850"/>
    </source>
</evidence>
<feature type="transmembrane region" description="Helical" evidence="7">
    <location>
        <begin position="340"/>
        <end position="363"/>
    </location>
</feature>
<dbReference type="GO" id="GO:0005886">
    <property type="term" value="C:plasma membrane"/>
    <property type="evidence" value="ECO:0007669"/>
    <property type="project" value="TreeGrafter"/>
</dbReference>
<feature type="transmembrane region" description="Helical" evidence="7">
    <location>
        <begin position="12"/>
        <end position="33"/>
    </location>
</feature>
<dbReference type="GO" id="GO:0015233">
    <property type="term" value="F:pantothenate transmembrane transporter activity"/>
    <property type="evidence" value="ECO:0007669"/>
    <property type="project" value="TreeGrafter"/>
</dbReference>
<sequence length="458" mass="50729">MGQNDSALEKRLIRKLDFFIVAYCCLCYFLNYLDRNALANAYVAGMKESLNLKQNDYSSLLSIFTAGLLTGNIPHALILQKVQPRIWIPTTVLVWSGLTMACAGCHNFAQIATVRFLQGWFEGSLYCGAIFIVGSCKADEISVRTSIFTSVGQVGSMFAGIMMTAMRTSMDGHRGMEGWRWVFIVDGLMGVPVGIFGLLFLPNTPKSTKMPYLSKEEIELAISRMPPVARDSKKINPRSLAKRVLKTPNIYILTAFSIFSAMTEGCFLLWMRHYQDKYSKAAVNTYPLGIQAVAIVSMIVAGAYVDRTKNYVVVGIVSGLLQMLSGAMLVVPSLPDAGTFFAMYLSGTSFVVNPLLYGWGGVITRRNGDEAARAVTLYTMSTGGLLLYTFWGIVLYPASDAPYWKKGAITLMVAVLGFWTILYWVNWLDKRTQKLLEDKEAEVDVVVSETQVIETKVA</sequence>
<feature type="transmembrane region" description="Helical" evidence="7">
    <location>
        <begin position="283"/>
        <end position="305"/>
    </location>
</feature>
<comment type="subcellular location">
    <subcellularLocation>
        <location evidence="1">Membrane</location>
        <topology evidence="1">Multi-pass membrane protein</topology>
    </subcellularLocation>
</comment>
<keyword evidence="2" id="KW-0813">Transport</keyword>
<keyword evidence="4 7" id="KW-1133">Transmembrane helix</keyword>
<feature type="transmembrane region" description="Helical" evidence="7">
    <location>
        <begin position="57"/>
        <end position="79"/>
    </location>
</feature>
<protein>
    <recommendedName>
        <fullName evidence="8">Major facilitator superfamily (MFS) profile domain-containing protein</fullName>
    </recommendedName>
</protein>
<dbReference type="PROSITE" id="PS50850">
    <property type="entry name" value="MFS"/>
    <property type="match status" value="1"/>
</dbReference>
<keyword evidence="5 7" id="KW-0472">Membrane</keyword>
<name>A0AAV9N3E2_9EURO</name>
<dbReference type="PANTHER" id="PTHR43791">
    <property type="entry name" value="PERMEASE-RELATED"/>
    <property type="match status" value="1"/>
</dbReference>
<feature type="transmembrane region" description="Helical" evidence="7">
    <location>
        <begin position="312"/>
        <end position="334"/>
    </location>
</feature>
<feature type="transmembrane region" description="Helical" evidence="7">
    <location>
        <begin position="115"/>
        <end position="134"/>
    </location>
</feature>
<evidence type="ECO:0000256" key="3">
    <source>
        <dbReference type="ARBA" id="ARBA00022692"/>
    </source>
</evidence>
<evidence type="ECO:0000256" key="5">
    <source>
        <dbReference type="ARBA" id="ARBA00023136"/>
    </source>
</evidence>
<feature type="transmembrane region" description="Helical" evidence="7">
    <location>
        <begin position="86"/>
        <end position="109"/>
    </location>
</feature>
<evidence type="ECO:0000256" key="4">
    <source>
        <dbReference type="ARBA" id="ARBA00022989"/>
    </source>
</evidence>
<dbReference type="InterPro" id="IPR036259">
    <property type="entry name" value="MFS_trans_sf"/>
</dbReference>
<dbReference type="Pfam" id="PF07690">
    <property type="entry name" value="MFS_1"/>
    <property type="match status" value="1"/>
</dbReference>
<comment type="caution">
    <text evidence="9">The sequence shown here is derived from an EMBL/GenBank/DDBJ whole genome shotgun (WGS) entry which is preliminary data.</text>
</comment>
<feature type="transmembrane region" description="Helical" evidence="7">
    <location>
        <begin position="146"/>
        <end position="166"/>
    </location>
</feature>
<feature type="transmembrane region" description="Helical" evidence="7">
    <location>
        <begin position="408"/>
        <end position="425"/>
    </location>
</feature>
<accession>A0AAV9N3E2</accession>
<feature type="transmembrane region" description="Helical" evidence="7">
    <location>
        <begin position="375"/>
        <end position="396"/>
    </location>
</feature>
<dbReference type="SUPFAM" id="SSF103473">
    <property type="entry name" value="MFS general substrate transporter"/>
    <property type="match status" value="1"/>
</dbReference>
<dbReference type="Gene3D" id="1.20.1250.20">
    <property type="entry name" value="MFS general substrate transporter like domains"/>
    <property type="match status" value="1"/>
</dbReference>
<evidence type="ECO:0000313" key="9">
    <source>
        <dbReference type="EMBL" id="KAK5048645.1"/>
    </source>
</evidence>
<dbReference type="AlphaFoldDB" id="A0AAV9N3E2"/>
<evidence type="ECO:0000256" key="6">
    <source>
        <dbReference type="ARBA" id="ARBA00037968"/>
    </source>
</evidence>
<feature type="transmembrane region" description="Helical" evidence="7">
    <location>
        <begin position="178"/>
        <end position="201"/>
    </location>
</feature>
<proteinExistence type="inferred from homology"/>
<dbReference type="EMBL" id="JAVRRD010000021">
    <property type="protein sequence ID" value="KAK5048645.1"/>
    <property type="molecule type" value="Genomic_DNA"/>
</dbReference>
<keyword evidence="10" id="KW-1185">Reference proteome</keyword>
<dbReference type="GeneID" id="89973911"/>
<comment type="similarity">
    <text evidence="6">Belongs to the major facilitator superfamily. Allantoate permease family.</text>
</comment>
<dbReference type="FunFam" id="1.20.1250.20:FF:000065">
    <property type="entry name" value="Putative MFS pantothenate transporter"/>
    <property type="match status" value="1"/>
</dbReference>
<dbReference type="PANTHER" id="PTHR43791:SF4">
    <property type="entry name" value="PANTOTHENATE TRANSPORTER FEN2"/>
    <property type="match status" value="1"/>
</dbReference>
<keyword evidence="3 7" id="KW-0812">Transmembrane</keyword>
<evidence type="ECO:0000256" key="1">
    <source>
        <dbReference type="ARBA" id="ARBA00004141"/>
    </source>
</evidence>
<dbReference type="RefSeq" id="XP_064704004.1">
    <property type="nucleotide sequence ID" value="XM_064849301.1"/>
</dbReference>